<dbReference type="OrthoDB" id="199574at2759"/>
<proteinExistence type="predicted"/>
<feature type="non-terminal residue" evidence="2">
    <location>
        <position position="1"/>
    </location>
</feature>
<accession>A0A4P9YX91</accession>
<gene>
    <name evidence="2" type="ORF">SYNPS1DRAFT_17584</name>
</gene>
<dbReference type="InterPro" id="IPR005062">
    <property type="entry name" value="SAC3/GANP/THP3_conserved"/>
</dbReference>
<dbReference type="InterPro" id="IPR045107">
    <property type="entry name" value="SAC3/GANP/THP3"/>
</dbReference>
<dbReference type="PROSITE" id="PS50250">
    <property type="entry name" value="PCI"/>
    <property type="match status" value="1"/>
</dbReference>
<feature type="domain" description="PCI" evidence="1">
    <location>
        <begin position="96"/>
        <end position="274"/>
    </location>
</feature>
<dbReference type="Pfam" id="PF03399">
    <property type="entry name" value="SAC3_GANP"/>
    <property type="match status" value="1"/>
</dbReference>
<dbReference type="Gene3D" id="1.25.40.990">
    <property type="match status" value="1"/>
</dbReference>
<dbReference type="Proteomes" id="UP000278143">
    <property type="component" value="Unassembled WGS sequence"/>
</dbReference>
<evidence type="ECO:0000313" key="3">
    <source>
        <dbReference type="Proteomes" id="UP000278143"/>
    </source>
</evidence>
<organism evidence="2 3">
    <name type="scientific">Syncephalis pseudoplumigaleata</name>
    <dbReference type="NCBI Taxonomy" id="1712513"/>
    <lineage>
        <taxon>Eukaryota</taxon>
        <taxon>Fungi</taxon>
        <taxon>Fungi incertae sedis</taxon>
        <taxon>Zoopagomycota</taxon>
        <taxon>Zoopagomycotina</taxon>
        <taxon>Zoopagomycetes</taxon>
        <taxon>Zoopagales</taxon>
        <taxon>Piptocephalidaceae</taxon>
        <taxon>Syncephalis</taxon>
    </lineage>
</organism>
<reference evidence="3" key="1">
    <citation type="journal article" date="2018" name="Nat. Microbiol.">
        <title>Leveraging single-cell genomics to expand the fungal tree of life.</title>
        <authorList>
            <person name="Ahrendt S.R."/>
            <person name="Quandt C.A."/>
            <person name="Ciobanu D."/>
            <person name="Clum A."/>
            <person name="Salamov A."/>
            <person name="Andreopoulos B."/>
            <person name="Cheng J.F."/>
            <person name="Woyke T."/>
            <person name="Pelin A."/>
            <person name="Henrissat B."/>
            <person name="Reynolds N.K."/>
            <person name="Benny G.L."/>
            <person name="Smith M.E."/>
            <person name="James T.Y."/>
            <person name="Grigoriev I.V."/>
        </authorList>
    </citation>
    <scope>NUCLEOTIDE SEQUENCE [LARGE SCALE GENOMIC DNA]</scope>
    <source>
        <strain evidence="3">Benny S71-1</strain>
    </source>
</reference>
<dbReference type="AlphaFoldDB" id="A0A4P9YX91"/>
<keyword evidence="3" id="KW-1185">Reference proteome</keyword>
<dbReference type="PANTHER" id="PTHR12436">
    <property type="entry name" value="80 KDA MCM3-ASSOCIATED PROTEIN"/>
    <property type="match status" value="1"/>
</dbReference>
<name>A0A4P9YX91_9FUNG</name>
<sequence length="274" mass="31601">DVIDWDEYTIVGTSQQLEKRYLRLTSAPDPTTVRPLPVLEKSLAFIRQRWQEKASYAYLCDQLKAVRQDLTVQRIKNEFTVAVYQIHGRLALEHGDLGEYNQCQTQLRQLYEYNIPGDDMEFLAYRILYMLHTRNSADIIAALATMTAEQKADPAVRHALDVRSAIATSNYHRLFQLYASAPNYGRFLMNQFVERERLNALAIICRAYLPHIDAAYVQKELGFDTLEDFTTFLCEHDLQSSFDTANARVDTRKASVEVAVCMKKFEKIDIKGQV</sequence>
<dbReference type="GO" id="GO:0005634">
    <property type="term" value="C:nucleus"/>
    <property type="evidence" value="ECO:0007669"/>
    <property type="project" value="TreeGrafter"/>
</dbReference>
<dbReference type="PANTHER" id="PTHR12436:SF4">
    <property type="entry name" value="LEUKOCYTE RECEPTOR CLUSTER MEMBER 8"/>
    <property type="match status" value="1"/>
</dbReference>
<dbReference type="InterPro" id="IPR000717">
    <property type="entry name" value="PCI_dom"/>
</dbReference>
<evidence type="ECO:0000313" key="2">
    <source>
        <dbReference type="EMBL" id="RKP24142.1"/>
    </source>
</evidence>
<evidence type="ECO:0000259" key="1">
    <source>
        <dbReference type="PROSITE" id="PS50250"/>
    </source>
</evidence>
<dbReference type="EMBL" id="KZ990420">
    <property type="protein sequence ID" value="RKP24142.1"/>
    <property type="molecule type" value="Genomic_DNA"/>
</dbReference>
<protein>
    <submittedName>
        <fullName evidence="2">SAC3/GANP/Nin1/mts3/eIF-3 p25 family-domain-containing protein</fullName>
    </submittedName>
</protein>